<proteinExistence type="predicted"/>
<comment type="caution">
    <text evidence="1">The sequence shown here is derived from an EMBL/GenBank/DDBJ whole genome shotgun (WGS) entry which is preliminary data.</text>
</comment>
<sequence>MEVLNEYTWEKDGGYLESINGKNTENKYWPM</sequence>
<name>A0A840CSI9_9BACT</name>
<reference evidence="1 2" key="1">
    <citation type="submission" date="2020-08" db="EMBL/GenBank/DDBJ databases">
        <title>Genomic Encyclopedia of Type Strains, Phase IV (KMG-IV): sequencing the most valuable type-strain genomes for metagenomic binning, comparative biology and taxonomic classification.</title>
        <authorList>
            <person name="Goeker M."/>
        </authorList>
    </citation>
    <scope>NUCLEOTIDE SEQUENCE [LARGE SCALE GENOMIC DNA]</scope>
    <source>
        <strain evidence="1 2">DSM 104969</strain>
    </source>
</reference>
<protein>
    <submittedName>
        <fullName evidence="1">Uncharacterized protein</fullName>
    </submittedName>
</protein>
<dbReference type="EMBL" id="JACIEP010000015">
    <property type="protein sequence ID" value="MBB4037639.1"/>
    <property type="molecule type" value="Genomic_DNA"/>
</dbReference>
<keyword evidence="2" id="KW-1185">Reference proteome</keyword>
<accession>A0A840CSI9</accession>
<gene>
    <name evidence="1" type="ORF">GGR21_003559</name>
</gene>
<dbReference type="AlphaFoldDB" id="A0A840CSI9"/>
<evidence type="ECO:0000313" key="1">
    <source>
        <dbReference type="EMBL" id="MBB4037639.1"/>
    </source>
</evidence>
<organism evidence="1 2">
    <name type="scientific">Dysgonomonas hofstadii</name>
    <dbReference type="NCBI Taxonomy" id="637886"/>
    <lineage>
        <taxon>Bacteria</taxon>
        <taxon>Pseudomonadati</taxon>
        <taxon>Bacteroidota</taxon>
        <taxon>Bacteroidia</taxon>
        <taxon>Bacteroidales</taxon>
        <taxon>Dysgonomonadaceae</taxon>
        <taxon>Dysgonomonas</taxon>
    </lineage>
</organism>
<dbReference type="Proteomes" id="UP000555103">
    <property type="component" value="Unassembled WGS sequence"/>
</dbReference>
<evidence type="ECO:0000313" key="2">
    <source>
        <dbReference type="Proteomes" id="UP000555103"/>
    </source>
</evidence>